<dbReference type="RefSeq" id="XP_022246820.1">
    <property type="nucleotide sequence ID" value="XM_022391112.1"/>
</dbReference>
<name>A0ABM1ST63_LIMPO</name>
<evidence type="ECO:0000259" key="6">
    <source>
        <dbReference type="PROSITE" id="PS50157"/>
    </source>
</evidence>
<dbReference type="PROSITE" id="PS50157">
    <property type="entry name" value="ZINC_FINGER_C2H2_2"/>
    <property type="match status" value="5"/>
</dbReference>
<dbReference type="RefSeq" id="XP_022246819.1">
    <property type="nucleotide sequence ID" value="XM_022391111.1"/>
</dbReference>
<dbReference type="PANTHER" id="PTHR24409">
    <property type="entry name" value="ZINC FINGER PROTEIN 142"/>
    <property type="match status" value="1"/>
</dbReference>
<dbReference type="InterPro" id="IPR036236">
    <property type="entry name" value="Znf_C2H2_sf"/>
</dbReference>
<dbReference type="Proteomes" id="UP000694941">
    <property type="component" value="Unplaced"/>
</dbReference>
<dbReference type="SUPFAM" id="SSF57667">
    <property type="entry name" value="beta-beta-alpha zinc fingers"/>
    <property type="match status" value="3"/>
</dbReference>
<gene>
    <name evidence="8 9" type="primary">LOC106463585</name>
</gene>
<feature type="domain" description="C2H2-type" evidence="6">
    <location>
        <begin position="351"/>
        <end position="380"/>
    </location>
</feature>
<accession>A0ABM1ST63</accession>
<dbReference type="Pfam" id="PF00096">
    <property type="entry name" value="zf-C2H2"/>
    <property type="match status" value="3"/>
</dbReference>
<keyword evidence="4" id="KW-0862">Zinc</keyword>
<dbReference type="SMART" id="SM00355">
    <property type="entry name" value="ZnF_C2H2"/>
    <property type="match status" value="7"/>
</dbReference>
<evidence type="ECO:0000256" key="3">
    <source>
        <dbReference type="ARBA" id="ARBA00022771"/>
    </source>
</evidence>
<feature type="domain" description="C2H2-type" evidence="6">
    <location>
        <begin position="438"/>
        <end position="466"/>
    </location>
</feature>
<dbReference type="PANTHER" id="PTHR24409:SF295">
    <property type="entry name" value="AZ2-RELATED"/>
    <property type="match status" value="1"/>
</dbReference>
<evidence type="ECO:0000256" key="1">
    <source>
        <dbReference type="ARBA" id="ARBA00022723"/>
    </source>
</evidence>
<protein>
    <submittedName>
        <fullName evidence="8 9">Zinc finger protein 2 homolog</fullName>
    </submittedName>
</protein>
<keyword evidence="3 5" id="KW-0863">Zinc-finger</keyword>
<evidence type="ECO:0000313" key="9">
    <source>
        <dbReference type="RefSeq" id="XP_022246820.1"/>
    </source>
</evidence>
<keyword evidence="7" id="KW-1185">Reference proteome</keyword>
<evidence type="ECO:0000256" key="2">
    <source>
        <dbReference type="ARBA" id="ARBA00022737"/>
    </source>
</evidence>
<dbReference type="Gene3D" id="3.30.160.60">
    <property type="entry name" value="Classic Zinc Finger"/>
    <property type="match status" value="5"/>
</dbReference>
<dbReference type="InterPro" id="IPR013087">
    <property type="entry name" value="Znf_C2H2_type"/>
</dbReference>
<evidence type="ECO:0000256" key="4">
    <source>
        <dbReference type="ARBA" id="ARBA00022833"/>
    </source>
</evidence>
<feature type="domain" description="C2H2-type" evidence="6">
    <location>
        <begin position="496"/>
        <end position="523"/>
    </location>
</feature>
<keyword evidence="2" id="KW-0677">Repeat</keyword>
<reference evidence="8 9" key="1">
    <citation type="submission" date="2025-05" db="UniProtKB">
        <authorList>
            <consortium name="RefSeq"/>
        </authorList>
    </citation>
    <scope>IDENTIFICATION</scope>
    <source>
        <tissue evidence="8 9">Muscle</tissue>
    </source>
</reference>
<organism evidence="7 8">
    <name type="scientific">Limulus polyphemus</name>
    <name type="common">Atlantic horseshoe crab</name>
    <dbReference type="NCBI Taxonomy" id="6850"/>
    <lineage>
        <taxon>Eukaryota</taxon>
        <taxon>Metazoa</taxon>
        <taxon>Ecdysozoa</taxon>
        <taxon>Arthropoda</taxon>
        <taxon>Chelicerata</taxon>
        <taxon>Merostomata</taxon>
        <taxon>Xiphosura</taxon>
        <taxon>Limulidae</taxon>
        <taxon>Limulus</taxon>
    </lineage>
</organism>
<evidence type="ECO:0000313" key="8">
    <source>
        <dbReference type="RefSeq" id="XP_022246819.1"/>
    </source>
</evidence>
<dbReference type="GeneID" id="106463585"/>
<evidence type="ECO:0000256" key="5">
    <source>
        <dbReference type="PROSITE-ProRule" id="PRU00042"/>
    </source>
</evidence>
<feature type="domain" description="C2H2-type" evidence="6">
    <location>
        <begin position="381"/>
        <end position="410"/>
    </location>
</feature>
<sequence length="560" mass="64371">MEKTLNIVKRKGLLGPEIKTNFEPIIVIKQEPNENLISFCDVGDLVENSSDSTDFVSHVEPEVQSSSRLRGLVSISDVPYKRTKNNFEKFTEVEHNMETSASVIRSQKVNQTIYNSDEFPNLEFQLDCDLDPIYDELMNSKVAKSSVDYESVKSQFLSEPSGAKKIIHEGLVKQEPLEIRFPNSQINKVDFHAVKGSEIENVRAEISDCSLTEVSKTCYSEKGRPSKTNCLTIKVNTRKNLNRNRLYSQISDFEKEKLSRRCLRTYTRKRKVEPQIFDSQSEILPALSKTHSLNMSDPFQLPYTDLQDTLKIKLPFEGEELSVCDTEEDKPIQRCNTGSPEKALIRHPRVRQCEYCGKVFSSSMFIQFKRHLSDHTGDKPFQCTKCGKKYCTEGDLRRHIKNATHDNPSQKKPCSTCGKLITNVNHHYRRVHLDIRNYPCIICGKRFKTGTKLQDHLGSIHDGEAQYQCHFCGKRYTQACNFQYHLRTHSKNQKPFKCTECEKTFTSKYTLINHMKIHADGIPPVCNKCGWGFVSEHELNEHSCNSSLLLMDRVVKKTDL</sequence>
<feature type="domain" description="C2H2-type" evidence="6">
    <location>
        <begin position="467"/>
        <end position="494"/>
    </location>
</feature>
<keyword evidence="1" id="KW-0479">Metal-binding</keyword>
<evidence type="ECO:0000313" key="7">
    <source>
        <dbReference type="Proteomes" id="UP000694941"/>
    </source>
</evidence>
<proteinExistence type="predicted"/>
<dbReference type="PROSITE" id="PS00028">
    <property type="entry name" value="ZINC_FINGER_C2H2_1"/>
    <property type="match status" value="4"/>
</dbReference>